<comment type="caution">
    <text evidence="1">The sequence shown here is derived from an EMBL/GenBank/DDBJ whole genome shotgun (WGS) entry which is preliminary data.</text>
</comment>
<dbReference type="EMBL" id="WWCS01000024">
    <property type="protein sequence ID" value="MYN42696.1"/>
    <property type="molecule type" value="Genomic_DNA"/>
</dbReference>
<dbReference type="RefSeq" id="WP_161047586.1">
    <property type="nucleotide sequence ID" value="NZ_WWCS01000024.1"/>
</dbReference>
<protein>
    <submittedName>
        <fullName evidence="1">Uncharacterized protein</fullName>
    </submittedName>
</protein>
<evidence type="ECO:0000313" key="1">
    <source>
        <dbReference type="EMBL" id="MYN42696.1"/>
    </source>
</evidence>
<proteinExistence type="predicted"/>
<accession>A0ABW9WP85</accession>
<reference evidence="1 2" key="1">
    <citation type="submission" date="2019-12" db="EMBL/GenBank/DDBJ databases">
        <title>Novel species isolated from a subtropical stream in China.</title>
        <authorList>
            <person name="Lu H."/>
        </authorList>
    </citation>
    <scope>NUCLEOTIDE SEQUENCE [LARGE SCALE GENOMIC DNA]</scope>
    <source>
        <strain evidence="1 2">FT109W</strain>
    </source>
</reference>
<organism evidence="1 2">
    <name type="scientific">Duganella margarita</name>
    <dbReference type="NCBI Taxonomy" id="2692170"/>
    <lineage>
        <taxon>Bacteria</taxon>
        <taxon>Pseudomonadati</taxon>
        <taxon>Pseudomonadota</taxon>
        <taxon>Betaproteobacteria</taxon>
        <taxon>Burkholderiales</taxon>
        <taxon>Oxalobacteraceae</taxon>
        <taxon>Telluria group</taxon>
        <taxon>Duganella</taxon>
    </lineage>
</organism>
<keyword evidence="2" id="KW-1185">Reference proteome</keyword>
<name>A0ABW9WP85_9BURK</name>
<dbReference type="Proteomes" id="UP000466332">
    <property type="component" value="Unassembled WGS sequence"/>
</dbReference>
<sequence length="290" mass="32102">MELDYGMDFQAPTVAARFSPIYWEPMVGSEERITALVAIEPEPGASDLSPIAHVVLPARRLKAMLGMTRGSSAHGILSLVAEFMTTRLAAGLTLEELDAPFGGFTVGKPREIRAFSEEQVLSGAVQMVSALGDADEILEVDGPGRRSSATTLAFLRSVQAEFSVDDKTRRSRFFKRFTSEGARQVMLDYAHDKWLVQFASIPATVGQRRYLEKEAESKILELITARKFVQASTKTILIINKQPVLDESGELHKIGVEANERFVWFAGQHDVESIEVRSKQEAVHTLETFA</sequence>
<evidence type="ECO:0000313" key="2">
    <source>
        <dbReference type="Proteomes" id="UP000466332"/>
    </source>
</evidence>
<gene>
    <name evidence="1" type="ORF">GTP55_25460</name>
</gene>